<accession>A0AAD1WSF7</accession>
<dbReference type="GO" id="GO:0005829">
    <property type="term" value="C:cytosol"/>
    <property type="evidence" value="ECO:0007669"/>
    <property type="project" value="TreeGrafter"/>
</dbReference>
<protein>
    <submittedName>
        <fullName evidence="6">Nicotinamide N-methyltransferase-like</fullName>
    </submittedName>
</protein>
<dbReference type="InterPro" id="IPR029063">
    <property type="entry name" value="SAM-dependent_MTases_sf"/>
</dbReference>
<feature type="binding site" evidence="5">
    <location>
        <position position="107"/>
    </location>
    <ligand>
        <name>S-adenosyl-L-methionine</name>
        <dbReference type="ChEBI" id="CHEBI:59789"/>
    </ligand>
</feature>
<evidence type="ECO:0000313" key="6">
    <source>
        <dbReference type="EMBL" id="CAH2320145.1"/>
    </source>
</evidence>
<keyword evidence="3" id="KW-0808">Transferase</keyword>
<dbReference type="GO" id="GO:0032259">
    <property type="term" value="P:methylation"/>
    <property type="evidence" value="ECO:0007669"/>
    <property type="project" value="UniProtKB-KW"/>
</dbReference>
<evidence type="ECO:0000256" key="3">
    <source>
        <dbReference type="ARBA" id="ARBA00022679"/>
    </source>
</evidence>
<dbReference type="GO" id="GO:0008170">
    <property type="term" value="F:N-methyltransferase activity"/>
    <property type="evidence" value="ECO:0007669"/>
    <property type="project" value="TreeGrafter"/>
</dbReference>
<dbReference type="Pfam" id="PF01234">
    <property type="entry name" value="NNMT_PNMT_TEMT"/>
    <property type="match status" value="1"/>
</dbReference>
<proteinExistence type="inferred from homology"/>
<name>A0AAD1WSF7_PELCU</name>
<keyword evidence="2" id="KW-0489">Methyltransferase</keyword>
<gene>
    <name evidence="6" type="ORF">PECUL_23A011751</name>
</gene>
<dbReference type="PANTHER" id="PTHR10867">
    <property type="entry name" value="NNMT/PNMT/TEMT FAMILY MEMBER"/>
    <property type="match status" value="1"/>
</dbReference>
<dbReference type="AlphaFoldDB" id="A0AAD1WSF7"/>
<dbReference type="CDD" id="cd02440">
    <property type="entry name" value="AdoMet_MTases"/>
    <property type="match status" value="1"/>
</dbReference>
<evidence type="ECO:0000313" key="7">
    <source>
        <dbReference type="Proteomes" id="UP001295444"/>
    </source>
</evidence>
<reference evidence="6" key="1">
    <citation type="submission" date="2022-03" db="EMBL/GenBank/DDBJ databases">
        <authorList>
            <person name="Alioto T."/>
            <person name="Alioto T."/>
            <person name="Gomez Garrido J."/>
        </authorList>
    </citation>
    <scope>NUCLEOTIDE SEQUENCE</scope>
</reference>
<dbReference type="NCBIfam" id="NF041360">
    <property type="entry name" value="GntF_guanitoxin"/>
    <property type="match status" value="1"/>
</dbReference>
<organism evidence="6 7">
    <name type="scientific">Pelobates cultripes</name>
    <name type="common">Western spadefoot toad</name>
    <dbReference type="NCBI Taxonomy" id="61616"/>
    <lineage>
        <taxon>Eukaryota</taxon>
        <taxon>Metazoa</taxon>
        <taxon>Chordata</taxon>
        <taxon>Craniata</taxon>
        <taxon>Vertebrata</taxon>
        <taxon>Euteleostomi</taxon>
        <taxon>Amphibia</taxon>
        <taxon>Batrachia</taxon>
        <taxon>Anura</taxon>
        <taxon>Pelobatoidea</taxon>
        <taxon>Pelobatidae</taxon>
        <taxon>Pelobates</taxon>
    </lineage>
</organism>
<keyword evidence="4 5" id="KW-0949">S-adenosyl-L-methionine</keyword>
<dbReference type="InterPro" id="IPR053384">
    <property type="entry name" value="SAM-dep_methyltransferase"/>
</dbReference>
<dbReference type="PIRSF" id="PIRSF000384">
    <property type="entry name" value="PNMTase"/>
    <property type="match status" value="1"/>
</dbReference>
<evidence type="ECO:0000256" key="5">
    <source>
        <dbReference type="PIRSR" id="PIRSR000384-1"/>
    </source>
</evidence>
<feature type="binding site" evidence="5">
    <location>
        <begin position="158"/>
        <end position="159"/>
    </location>
    <ligand>
        <name>S-adenosyl-L-methionine</name>
        <dbReference type="ChEBI" id="CHEBI:59789"/>
    </ligand>
</feature>
<comment type="similarity">
    <text evidence="1">Belongs to the class I-like SAM-binding methyltransferase superfamily. NNMT/PNMT/TEMT family.</text>
</comment>
<evidence type="ECO:0000256" key="4">
    <source>
        <dbReference type="ARBA" id="ARBA00022691"/>
    </source>
</evidence>
<feature type="binding site" evidence="5">
    <location>
        <position position="42"/>
    </location>
    <ligand>
        <name>S-adenosyl-L-methionine</name>
        <dbReference type="ChEBI" id="CHEBI:59789"/>
    </ligand>
</feature>
<feature type="binding site" evidence="5">
    <location>
        <position position="37"/>
    </location>
    <ligand>
        <name>S-adenosyl-L-methionine</name>
        <dbReference type="ChEBI" id="CHEBI:59789"/>
    </ligand>
</feature>
<dbReference type="Gene3D" id="3.40.50.150">
    <property type="entry name" value="Vaccinia Virus protein VP39"/>
    <property type="match status" value="1"/>
</dbReference>
<dbReference type="InterPro" id="IPR000940">
    <property type="entry name" value="NNMT_TEMT_trans"/>
</dbReference>
<dbReference type="Proteomes" id="UP001295444">
    <property type="component" value="Chromosome 10"/>
</dbReference>
<dbReference type="PROSITE" id="PS51681">
    <property type="entry name" value="SAM_MT_NNMT_PNMT_TEMT"/>
    <property type="match status" value="1"/>
</dbReference>
<dbReference type="PANTHER" id="PTHR10867:SF41">
    <property type="entry name" value="NICOTINAMIDE N-METHYLTRANSFERASE"/>
    <property type="match status" value="1"/>
</dbReference>
<dbReference type="SUPFAM" id="SSF53335">
    <property type="entry name" value="S-adenosyl-L-methionine-dependent methyltransferases"/>
    <property type="match status" value="1"/>
</dbReference>
<evidence type="ECO:0000256" key="2">
    <source>
        <dbReference type="ARBA" id="ARBA00022603"/>
    </source>
</evidence>
<dbReference type="EMBL" id="OW240921">
    <property type="protein sequence ID" value="CAH2320145.1"/>
    <property type="molecule type" value="Genomic_DNA"/>
</dbReference>
<feature type="binding site" evidence="5">
    <location>
        <position position="102"/>
    </location>
    <ligand>
        <name>S-adenosyl-L-methionine</name>
        <dbReference type="ChEBI" id="CHEBI:59789"/>
    </ligand>
</feature>
<keyword evidence="7" id="KW-1185">Reference proteome</keyword>
<sequence>METFDSRLEEFLATTEIMEVVSRESASYATYFDSRKYLEAFYGAHLQTQEVAKEIKFVLSFLSKAFASGCIQGDNLIEIAAGPTIWHILSACENFKNIYLTDYSQNNLNEIELWLNEDKNAFDWSSYIKQACELEGGRSTPEEKAEKIREKASFLKCDVTQANPLHPLSLPQADCVIIASCLICVASTLEEFTAYLKNTVSLLKPGGYLVMTEYLRASKYIVGDKIFSVLSVEENVIKKAMADCGCVVEESQIFTICKSYGEVFDSEDVFCVKAKKM</sequence>
<evidence type="ECO:0000256" key="1">
    <source>
        <dbReference type="ARBA" id="ARBA00007996"/>
    </source>
</evidence>